<dbReference type="RefSeq" id="WP_136354924.1">
    <property type="nucleotide sequence ID" value="NZ_CP046266.1"/>
</dbReference>
<dbReference type="Pfam" id="PF20240">
    <property type="entry name" value="DUF6597"/>
    <property type="match status" value="1"/>
</dbReference>
<evidence type="ECO:0000256" key="1">
    <source>
        <dbReference type="ARBA" id="ARBA00023015"/>
    </source>
</evidence>
<evidence type="ECO:0000313" key="5">
    <source>
        <dbReference type="Proteomes" id="UP000310334"/>
    </source>
</evidence>
<keyword evidence="2" id="KW-0238">DNA-binding</keyword>
<dbReference type="PANTHER" id="PTHR43280">
    <property type="entry name" value="ARAC-FAMILY TRANSCRIPTIONAL REGULATOR"/>
    <property type="match status" value="1"/>
</dbReference>
<evidence type="ECO:0000256" key="3">
    <source>
        <dbReference type="ARBA" id="ARBA00023163"/>
    </source>
</evidence>
<dbReference type="SMART" id="SM00342">
    <property type="entry name" value="HTH_ARAC"/>
    <property type="match status" value="1"/>
</dbReference>
<dbReference type="GO" id="GO:0003700">
    <property type="term" value="F:DNA-binding transcription factor activity"/>
    <property type="evidence" value="ECO:0007669"/>
    <property type="project" value="InterPro"/>
</dbReference>
<dbReference type="PROSITE" id="PS00041">
    <property type="entry name" value="HTH_ARAC_FAMILY_1"/>
    <property type="match status" value="1"/>
</dbReference>
<dbReference type="EMBL" id="SSNT01000010">
    <property type="protein sequence ID" value="THF78848.1"/>
    <property type="molecule type" value="Genomic_DNA"/>
</dbReference>
<dbReference type="InterPro" id="IPR018062">
    <property type="entry name" value="HTH_AraC-typ_CS"/>
</dbReference>
<dbReference type="InterPro" id="IPR009057">
    <property type="entry name" value="Homeodomain-like_sf"/>
</dbReference>
<name>A0A4S4BUQ2_9BACI</name>
<sequence length="270" mass="31733">MFNKMRYSFFPSQPEIMSNCSFYKEYKPMKSANNDIALYCEFQLKDKASSILPIIPDGSIEILFSCDEKEPIAFVATSPEKRCDYQFQSNIRYFGIRLSPGQNKILFNCSMKELLNYKQIPLLDVLKEDESFIEGMLIKKNFKERINWVQSYINKSDTDHSYAKNLLTYCLNRIYSTNGTININELSSETGYTDRYIRKKFESFVGYSPKKFSQIVRLQHSINKLVSQNIKVSNVIDEHAFYDESHFYKDFKKYISLTPNEYLDQLINQG</sequence>
<evidence type="ECO:0000256" key="2">
    <source>
        <dbReference type="ARBA" id="ARBA00023125"/>
    </source>
</evidence>
<gene>
    <name evidence="4" type="ORF">E6W99_14020</name>
</gene>
<dbReference type="InterPro" id="IPR046532">
    <property type="entry name" value="DUF6597"/>
</dbReference>
<dbReference type="GO" id="GO:0043565">
    <property type="term" value="F:sequence-specific DNA binding"/>
    <property type="evidence" value="ECO:0007669"/>
    <property type="project" value="InterPro"/>
</dbReference>
<dbReference type="Pfam" id="PF12833">
    <property type="entry name" value="HTH_18"/>
    <property type="match status" value="1"/>
</dbReference>
<evidence type="ECO:0000313" key="4">
    <source>
        <dbReference type="EMBL" id="THF78848.1"/>
    </source>
</evidence>
<dbReference type="OrthoDB" id="323290at2"/>
<dbReference type="AlphaFoldDB" id="A0A4S4BUQ2"/>
<dbReference type="PANTHER" id="PTHR43280:SF2">
    <property type="entry name" value="HTH-TYPE TRANSCRIPTIONAL REGULATOR EXSA"/>
    <property type="match status" value="1"/>
</dbReference>
<proteinExistence type="predicted"/>
<dbReference type="Proteomes" id="UP000310334">
    <property type="component" value="Unassembled WGS sequence"/>
</dbReference>
<accession>A0A4S4BUQ2</accession>
<dbReference type="InterPro" id="IPR018060">
    <property type="entry name" value="HTH_AraC"/>
</dbReference>
<keyword evidence="1" id="KW-0805">Transcription regulation</keyword>
<keyword evidence="5" id="KW-1185">Reference proteome</keyword>
<reference evidence="4 5" key="1">
    <citation type="submission" date="2019-04" db="EMBL/GenBank/DDBJ databases">
        <title>Bacillus sediminilitoris sp. nov., isolated from a tidal flat sediment on the East China Sea.</title>
        <authorList>
            <person name="Wei Y."/>
            <person name="Mao H."/>
            <person name="Fang J."/>
        </authorList>
    </citation>
    <scope>NUCLEOTIDE SEQUENCE [LARGE SCALE GENOMIC DNA]</scope>
    <source>
        <strain evidence="4 5">DSL-17</strain>
    </source>
</reference>
<comment type="caution">
    <text evidence="4">The sequence shown here is derived from an EMBL/GenBank/DDBJ whole genome shotgun (WGS) entry which is preliminary data.</text>
</comment>
<dbReference type="SUPFAM" id="SSF46689">
    <property type="entry name" value="Homeodomain-like"/>
    <property type="match status" value="1"/>
</dbReference>
<protein>
    <submittedName>
        <fullName evidence="4">Helix-turn-helix domain-containing protein</fullName>
    </submittedName>
</protein>
<organism evidence="4 5">
    <name type="scientific">Metabacillus sediminilitoris</name>
    <dbReference type="NCBI Taxonomy" id="2567941"/>
    <lineage>
        <taxon>Bacteria</taxon>
        <taxon>Bacillati</taxon>
        <taxon>Bacillota</taxon>
        <taxon>Bacilli</taxon>
        <taxon>Bacillales</taxon>
        <taxon>Bacillaceae</taxon>
        <taxon>Metabacillus</taxon>
    </lineage>
</organism>
<dbReference type="Gene3D" id="1.10.10.60">
    <property type="entry name" value="Homeodomain-like"/>
    <property type="match status" value="1"/>
</dbReference>
<keyword evidence="3" id="KW-0804">Transcription</keyword>
<dbReference type="PROSITE" id="PS01124">
    <property type="entry name" value="HTH_ARAC_FAMILY_2"/>
    <property type="match status" value="1"/>
</dbReference>